<keyword evidence="3" id="KW-1185">Reference proteome</keyword>
<dbReference type="AlphaFoldDB" id="A0A4S8P9J1"/>
<evidence type="ECO:0000313" key="2">
    <source>
        <dbReference type="EMBL" id="THV24499.1"/>
    </source>
</evidence>
<feature type="domain" description="DUF2357" evidence="1">
    <location>
        <begin position="58"/>
        <end position="146"/>
    </location>
</feature>
<dbReference type="EMBL" id="STGX01000018">
    <property type="protein sequence ID" value="THV24499.1"/>
    <property type="molecule type" value="Genomic_DNA"/>
</dbReference>
<name>A0A4S8P9J1_9ACTN</name>
<organism evidence="2 3">
    <name type="scientific">Glycomyces paridis</name>
    <dbReference type="NCBI Taxonomy" id="2126555"/>
    <lineage>
        <taxon>Bacteria</taxon>
        <taxon>Bacillati</taxon>
        <taxon>Actinomycetota</taxon>
        <taxon>Actinomycetes</taxon>
        <taxon>Glycomycetales</taxon>
        <taxon>Glycomycetaceae</taxon>
        <taxon>Glycomyces</taxon>
    </lineage>
</organism>
<accession>A0A4S8P9J1</accession>
<proteinExistence type="predicted"/>
<dbReference type="Pfam" id="PF09823">
    <property type="entry name" value="DUF2357"/>
    <property type="match status" value="1"/>
</dbReference>
<evidence type="ECO:0000259" key="1">
    <source>
        <dbReference type="Pfam" id="PF09823"/>
    </source>
</evidence>
<reference evidence="2 3" key="1">
    <citation type="journal article" date="2018" name="Int. J. Syst. Evol. Microbiol.">
        <title>Glycomyces paridis sp. nov., isolated from the medicinal plant Paris polyphylla.</title>
        <authorList>
            <person name="Fang X.M."/>
            <person name="Bai J.L."/>
            <person name="Su J."/>
            <person name="Zhao L.L."/>
            <person name="Liu H.Y."/>
            <person name="Ma B.P."/>
            <person name="Zhang Y.Q."/>
            <person name="Yu L.Y."/>
        </authorList>
    </citation>
    <scope>NUCLEOTIDE SEQUENCE [LARGE SCALE GENOMIC DNA]</scope>
    <source>
        <strain evidence="2 3">CPCC 204357</strain>
    </source>
</reference>
<sequence>MNEGIVNAEPSAVVMASIVYLYRQITGADDVHSILDTPLLVPDVAHHARLTPLDADIVEFLPALTGVCRQPHDRLGVEHVLVRAPQARRVPVAGLTRLASHSEDWAGVEFDRVIPERLLSVRYTDDYDFYENQVAAQLVDRLRRYLGGRIGDLRLLLRHLGDLSRYGAALEGKQSYWKRRRLSNLLAEAVEAAKDQVGPVAETLKRLEDLNEDVNLLRSSPVYNRANRRAPIPYRLPRTNLLMGNYRYHRIALLWEAWALRDADQSVLLKEQHRDFEPAFNTYALAMVLRAFGVLGFEVVNGPLDEIGERIGLVDGHGTQYGLRMTADEHVEVLLGEETIAAVVPFSSDITAGPSSDHVQESVDALLRKHGAAAVSTVIVYPGDRSERAPLPRRLQDQVHWTGRFSAFSGTPRQLFGMVPVSPLEIESAERIARSLRWILHATRLQQLFPPRIPAEPWVQFKPRPWLRRQDQDWHLTKPMAPGELGRLRDEIRTLDSAYIARSLSTRRASAEEVIAQVDAAEETMRLLTNCPLCPGTGPVAFEARSSTYHCQCECGAQWGTRICGSCKEQFPVLWAGKIIESGLADLMGGDAIDAALGSETLALPCPNFSDRARFKCPWCETCQGAPACGCDR</sequence>
<evidence type="ECO:0000313" key="3">
    <source>
        <dbReference type="Proteomes" id="UP000305792"/>
    </source>
</evidence>
<protein>
    <recommendedName>
        <fullName evidence="1">DUF2357 domain-containing protein</fullName>
    </recommendedName>
</protein>
<dbReference type="OrthoDB" id="3314613at2"/>
<dbReference type="Proteomes" id="UP000305792">
    <property type="component" value="Unassembled WGS sequence"/>
</dbReference>
<comment type="caution">
    <text evidence="2">The sequence shown here is derived from an EMBL/GenBank/DDBJ whole genome shotgun (WGS) entry which is preliminary data.</text>
</comment>
<gene>
    <name evidence="2" type="ORF">E9998_21020</name>
</gene>
<dbReference type="InterPro" id="IPR018633">
    <property type="entry name" value="DUF2357"/>
</dbReference>
<dbReference type="RefSeq" id="WP_136531658.1">
    <property type="nucleotide sequence ID" value="NZ_STGX01000018.1"/>
</dbReference>